<organism evidence="3 4">
    <name type="scientific">Orenia metallireducens</name>
    <dbReference type="NCBI Taxonomy" id="1413210"/>
    <lineage>
        <taxon>Bacteria</taxon>
        <taxon>Bacillati</taxon>
        <taxon>Bacillota</taxon>
        <taxon>Clostridia</taxon>
        <taxon>Halanaerobiales</taxon>
        <taxon>Halobacteroidaceae</taxon>
        <taxon>Orenia</taxon>
    </lineage>
</organism>
<feature type="domain" description="Helix-hairpin-helix DNA-binding motif class 1" evidence="2">
    <location>
        <begin position="158"/>
        <end position="177"/>
    </location>
</feature>
<dbReference type="EMBL" id="OBDZ01000037">
    <property type="protein sequence ID" value="SNY45129.1"/>
    <property type="molecule type" value="Genomic_DNA"/>
</dbReference>
<dbReference type="GO" id="GO:0003677">
    <property type="term" value="F:DNA binding"/>
    <property type="evidence" value="ECO:0007669"/>
    <property type="project" value="InterPro"/>
</dbReference>
<dbReference type="InterPro" id="IPR019554">
    <property type="entry name" value="Soluble_ligand-bd"/>
</dbReference>
<feature type="transmembrane region" description="Helical" evidence="1">
    <location>
        <begin position="12"/>
        <end position="28"/>
    </location>
</feature>
<evidence type="ECO:0000313" key="4">
    <source>
        <dbReference type="Proteomes" id="UP000219573"/>
    </source>
</evidence>
<dbReference type="RefSeq" id="WP_097019356.1">
    <property type="nucleotide sequence ID" value="NZ_OBDZ01000037.1"/>
</dbReference>
<evidence type="ECO:0000259" key="2">
    <source>
        <dbReference type="SMART" id="SM00278"/>
    </source>
</evidence>
<keyword evidence="1" id="KW-0812">Transmembrane</keyword>
<dbReference type="SUPFAM" id="SSF47781">
    <property type="entry name" value="RuvA domain 2-like"/>
    <property type="match status" value="1"/>
</dbReference>
<dbReference type="GO" id="GO:0006281">
    <property type="term" value="P:DNA repair"/>
    <property type="evidence" value="ECO:0007669"/>
    <property type="project" value="InterPro"/>
</dbReference>
<dbReference type="InterPro" id="IPR003583">
    <property type="entry name" value="Hlx-hairpin-Hlx_DNA-bd_motif"/>
</dbReference>
<dbReference type="GO" id="GO:0015627">
    <property type="term" value="C:type II protein secretion system complex"/>
    <property type="evidence" value="ECO:0007669"/>
    <property type="project" value="TreeGrafter"/>
</dbReference>
<protein>
    <submittedName>
        <fullName evidence="3">Competence protein ComEA</fullName>
    </submittedName>
</protein>
<keyword evidence="4" id="KW-1185">Reference proteome</keyword>
<sequence>MLRIRKREDYILLLLIVAIILATLLLFFKNNDFNTEDAIQIERSSAKEEVLSQVERIEGKVNYQKEESKRADILIVQLGGAVQNPGVYKCQVGERIYQLLKKAGGVSAEANLDSVNLVDEVKDGQKVIIPANKAIEETSHLLSPQATNKVNINTASKERLEQLKGVGPSTAEKIIEYRKQQGGFSSVEELTNVPGIGPKTLEKLKSQIAY</sequence>
<dbReference type="Pfam" id="PF12836">
    <property type="entry name" value="HHH_3"/>
    <property type="match status" value="1"/>
</dbReference>
<dbReference type="InterPro" id="IPR051675">
    <property type="entry name" value="Endo/Exo/Phosphatase_dom_1"/>
</dbReference>
<evidence type="ECO:0000256" key="1">
    <source>
        <dbReference type="SAM" id="Phobius"/>
    </source>
</evidence>
<dbReference type="InterPro" id="IPR010994">
    <property type="entry name" value="RuvA_2-like"/>
</dbReference>
<dbReference type="PANTHER" id="PTHR21180:SF32">
    <property type="entry name" value="ENDONUCLEASE_EXONUCLEASE_PHOSPHATASE FAMILY DOMAIN-CONTAINING PROTEIN 1"/>
    <property type="match status" value="1"/>
</dbReference>
<dbReference type="Proteomes" id="UP000219573">
    <property type="component" value="Unassembled WGS sequence"/>
</dbReference>
<dbReference type="PANTHER" id="PTHR21180">
    <property type="entry name" value="ENDONUCLEASE/EXONUCLEASE/PHOSPHATASE FAMILY DOMAIN-CONTAINING PROTEIN 1"/>
    <property type="match status" value="1"/>
</dbReference>
<reference evidence="4" key="1">
    <citation type="submission" date="2017-09" db="EMBL/GenBank/DDBJ databases">
        <authorList>
            <person name="Varghese N."/>
            <person name="Submissions S."/>
        </authorList>
    </citation>
    <scope>NUCLEOTIDE SEQUENCE [LARGE SCALE GENOMIC DNA]</scope>
    <source>
        <strain evidence="4">MSL47</strain>
    </source>
</reference>
<feature type="domain" description="Helix-hairpin-helix DNA-binding motif class 1" evidence="2">
    <location>
        <begin position="188"/>
        <end position="207"/>
    </location>
</feature>
<gene>
    <name evidence="3" type="ORF">SAMN06265827_1377</name>
</gene>
<keyword evidence="1" id="KW-1133">Transmembrane helix</keyword>
<dbReference type="GO" id="GO:0015628">
    <property type="term" value="P:protein secretion by the type II secretion system"/>
    <property type="evidence" value="ECO:0007669"/>
    <property type="project" value="TreeGrafter"/>
</dbReference>
<dbReference type="Gene3D" id="1.10.150.310">
    <property type="entry name" value="Tex RuvX-like domain-like"/>
    <property type="match status" value="1"/>
</dbReference>
<proteinExistence type="predicted"/>
<dbReference type="Pfam" id="PF10531">
    <property type="entry name" value="SLBB"/>
    <property type="match status" value="1"/>
</dbReference>
<name>A0A285IAX2_9FIRM</name>
<dbReference type="SMART" id="SM00278">
    <property type="entry name" value="HhH1"/>
    <property type="match status" value="2"/>
</dbReference>
<dbReference type="OrthoDB" id="9790239at2"/>
<dbReference type="AlphaFoldDB" id="A0A285IAX2"/>
<dbReference type="InterPro" id="IPR004509">
    <property type="entry name" value="Competence_ComEA_HhH"/>
</dbReference>
<keyword evidence="1" id="KW-0472">Membrane</keyword>
<dbReference type="NCBIfam" id="TIGR00426">
    <property type="entry name" value="competence protein ComEA helix-hairpin-helix repeat region"/>
    <property type="match status" value="1"/>
</dbReference>
<accession>A0A285IAX2</accession>
<dbReference type="Gene3D" id="3.10.560.10">
    <property type="entry name" value="Outer membrane lipoprotein wza domain like"/>
    <property type="match status" value="1"/>
</dbReference>
<evidence type="ECO:0000313" key="3">
    <source>
        <dbReference type="EMBL" id="SNY45129.1"/>
    </source>
</evidence>